<dbReference type="Proteomes" id="UP000274073">
    <property type="component" value="Chromosome"/>
</dbReference>
<protein>
    <submittedName>
        <fullName evidence="2">XRE family transcriptional regulator</fullName>
    </submittedName>
</protein>
<proteinExistence type="predicted"/>
<sequence length="177" mass="20152">MKCKITYKLDKSNKKARLVSPEYRGKIGKKLKQKRVELDLSINDIAFMTDMTDNTVVSIEKGITTNIDYYVEYAKAVQYPLETLDDFNIKLVPLKSLPDDRKAKANLTGKIRKWIVQSSFLATGKTVSEIKEELVKLKLIEATKVSSTEIAGVMRNFVIDDTIKVESKVGRKNLYIK</sequence>
<evidence type="ECO:0000313" key="3">
    <source>
        <dbReference type="EMBL" id="AZA96144.1"/>
    </source>
</evidence>
<dbReference type="PROSITE" id="PS50943">
    <property type="entry name" value="HTH_CROC1"/>
    <property type="match status" value="1"/>
</dbReference>
<reference evidence="4 5" key="1">
    <citation type="submission" date="2018-11" db="EMBL/GenBank/DDBJ databases">
        <title>Proposal to divide the Flavobacteriaceae and reorganize its genera based on Amino Acid Identity values calculated from whole genome sequences.</title>
        <authorList>
            <person name="Nicholson A.C."/>
            <person name="Gulvik C.A."/>
            <person name="Whitney A.M."/>
            <person name="Humrighouse B.W."/>
            <person name="Bell M."/>
            <person name="Holmes B."/>
            <person name="Steigerwalt A.G."/>
            <person name="Villarma A."/>
            <person name="Sheth M."/>
            <person name="Batra D."/>
            <person name="Pryor J."/>
            <person name="Bernardet J.-F."/>
            <person name="Hugo C."/>
            <person name="Kampfer P."/>
            <person name="Newman J."/>
            <person name="McQuiston J.R."/>
        </authorList>
    </citation>
    <scope>NUCLEOTIDE SEQUENCE [LARGE SCALE GENOMIC DNA]</scope>
    <source>
        <strain evidence="2 4">G0207</strain>
        <strain evidence="3 5">H5143</strain>
    </source>
</reference>
<accession>A0AAD0YDX6</accession>
<dbReference type="Gene3D" id="1.10.260.40">
    <property type="entry name" value="lambda repressor-like DNA-binding domains"/>
    <property type="match status" value="1"/>
</dbReference>
<feature type="domain" description="HTH cro/C1-type" evidence="1">
    <location>
        <begin position="31"/>
        <end position="84"/>
    </location>
</feature>
<dbReference type="SMART" id="SM00530">
    <property type="entry name" value="HTH_XRE"/>
    <property type="match status" value="1"/>
</dbReference>
<evidence type="ECO:0000259" key="1">
    <source>
        <dbReference type="PROSITE" id="PS50943"/>
    </source>
</evidence>
<dbReference type="EMBL" id="CP033912">
    <property type="protein sequence ID" value="AZA96144.1"/>
    <property type="molecule type" value="Genomic_DNA"/>
</dbReference>
<dbReference type="Pfam" id="PF01381">
    <property type="entry name" value="HTH_3"/>
    <property type="match status" value="1"/>
</dbReference>
<evidence type="ECO:0000313" key="4">
    <source>
        <dbReference type="Proteomes" id="UP000274073"/>
    </source>
</evidence>
<dbReference type="EMBL" id="CP033915">
    <property type="protein sequence ID" value="AZA87645.1"/>
    <property type="molecule type" value="Genomic_DNA"/>
</dbReference>
<dbReference type="InterPro" id="IPR010982">
    <property type="entry name" value="Lambda_DNA-bd_dom_sf"/>
</dbReference>
<dbReference type="AlphaFoldDB" id="A0AAD0YDX6"/>
<evidence type="ECO:0000313" key="5">
    <source>
        <dbReference type="Proteomes" id="UP000281741"/>
    </source>
</evidence>
<dbReference type="CDD" id="cd00093">
    <property type="entry name" value="HTH_XRE"/>
    <property type="match status" value="1"/>
</dbReference>
<dbReference type="InterPro" id="IPR001387">
    <property type="entry name" value="Cro/C1-type_HTH"/>
</dbReference>
<gene>
    <name evidence="2" type="ORF">EG349_13015</name>
    <name evidence="3" type="ORF">EG353_11475</name>
</gene>
<keyword evidence="5" id="KW-1185">Reference proteome</keyword>
<dbReference type="SUPFAM" id="SSF47413">
    <property type="entry name" value="lambda repressor-like DNA-binding domains"/>
    <property type="match status" value="1"/>
</dbReference>
<name>A0AAD0YDX6_9FLAO</name>
<dbReference type="Proteomes" id="UP000281741">
    <property type="component" value="Chromosome"/>
</dbReference>
<dbReference type="GO" id="GO:0003677">
    <property type="term" value="F:DNA binding"/>
    <property type="evidence" value="ECO:0007669"/>
    <property type="project" value="InterPro"/>
</dbReference>
<organism evidence="2 4">
    <name type="scientific">Chryseobacterium shandongense</name>
    <dbReference type="NCBI Taxonomy" id="1493872"/>
    <lineage>
        <taxon>Bacteria</taxon>
        <taxon>Pseudomonadati</taxon>
        <taxon>Bacteroidota</taxon>
        <taxon>Flavobacteriia</taxon>
        <taxon>Flavobacteriales</taxon>
        <taxon>Weeksellaceae</taxon>
        <taxon>Chryseobacterium group</taxon>
        <taxon>Chryseobacterium</taxon>
    </lineage>
</organism>
<evidence type="ECO:0000313" key="2">
    <source>
        <dbReference type="EMBL" id="AZA87645.1"/>
    </source>
</evidence>